<evidence type="ECO:0000256" key="3">
    <source>
        <dbReference type="ARBA" id="ARBA00022679"/>
    </source>
</evidence>
<dbReference type="Pfam" id="PF00202">
    <property type="entry name" value="Aminotran_3"/>
    <property type="match status" value="1"/>
</dbReference>
<dbReference type="InterPro" id="IPR050103">
    <property type="entry name" value="Class-III_PLP-dep_AT"/>
</dbReference>
<dbReference type="InterPro" id="IPR015422">
    <property type="entry name" value="PyrdxlP-dep_Trfase_small"/>
</dbReference>
<evidence type="ECO:0000256" key="1">
    <source>
        <dbReference type="ARBA" id="ARBA00001933"/>
    </source>
</evidence>
<dbReference type="PANTHER" id="PTHR11986">
    <property type="entry name" value="AMINOTRANSFERASE CLASS III"/>
    <property type="match status" value="1"/>
</dbReference>
<dbReference type="EMBL" id="JAZGLY010000001">
    <property type="protein sequence ID" value="MEE6185953.1"/>
    <property type="molecule type" value="Genomic_DNA"/>
</dbReference>
<dbReference type="PANTHER" id="PTHR11986:SF79">
    <property type="entry name" value="ACETYLORNITHINE AMINOTRANSFERASE, MITOCHONDRIAL"/>
    <property type="match status" value="1"/>
</dbReference>
<dbReference type="CDD" id="cd00610">
    <property type="entry name" value="OAT_like"/>
    <property type="match status" value="1"/>
</dbReference>
<dbReference type="InterPro" id="IPR049704">
    <property type="entry name" value="Aminotrans_3_PPA_site"/>
</dbReference>
<name>A0ABU7RD96_9BACT</name>
<dbReference type="Gene3D" id="3.90.1150.10">
    <property type="entry name" value="Aspartate Aminotransferase, domain 1"/>
    <property type="match status" value="1"/>
</dbReference>
<evidence type="ECO:0000313" key="7">
    <source>
        <dbReference type="Proteomes" id="UP001357452"/>
    </source>
</evidence>
<gene>
    <name evidence="6" type="ORF">V2H41_01580</name>
</gene>
<dbReference type="Proteomes" id="UP001357452">
    <property type="component" value="Unassembled WGS sequence"/>
</dbReference>
<dbReference type="InterPro" id="IPR015421">
    <property type="entry name" value="PyrdxlP-dep_Trfase_major"/>
</dbReference>
<comment type="similarity">
    <text evidence="5">Belongs to the class-III pyridoxal-phosphate-dependent aminotransferase family.</text>
</comment>
<protein>
    <submittedName>
        <fullName evidence="6">Aspartate aminotransferase family protein</fullName>
    </submittedName>
</protein>
<evidence type="ECO:0000256" key="5">
    <source>
        <dbReference type="RuleBase" id="RU003560"/>
    </source>
</evidence>
<evidence type="ECO:0000313" key="6">
    <source>
        <dbReference type="EMBL" id="MEE6185953.1"/>
    </source>
</evidence>
<evidence type="ECO:0000256" key="4">
    <source>
        <dbReference type="ARBA" id="ARBA00022898"/>
    </source>
</evidence>
<evidence type="ECO:0000256" key="2">
    <source>
        <dbReference type="ARBA" id="ARBA00022576"/>
    </source>
</evidence>
<accession>A0ABU7RD96</accession>
<dbReference type="InterPro" id="IPR015424">
    <property type="entry name" value="PyrdxlP-dep_Trfase"/>
</dbReference>
<reference evidence="6 7" key="1">
    <citation type="submission" date="2024-01" db="EMBL/GenBank/DDBJ databases">
        <title>Niabella digestum sp. nov., isolated from waste digestion system.</title>
        <authorList>
            <person name="Zhang L."/>
        </authorList>
    </citation>
    <scope>NUCLEOTIDE SEQUENCE [LARGE SCALE GENOMIC DNA]</scope>
    <source>
        <strain evidence="6 7">A18</strain>
    </source>
</reference>
<comment type="cofactor">
    <cofactor evidence="1">
        <name>pyridoxal 5'-phosphate</name>
        <dbReference type="ChEBI" id="CHEBI:597326"/>
    </cofactor>
</comment>
<proteinExistence type="inferred from homology"/>
<dbReference type="RefSeq" id="WP_330973359.1">
    <property type="nucleotide sequence ID" value="NZ_JAZGLY010000001.1"/>
</dbReference>
<dbReference type="InterPro" id="IPR005814">
    <property type="entry name" value="Aminotrans_3"/>
</dbReference>
<keyword evidence="3" id="KW-0808">Transferase</keyword>
<dbReference type="PIRSF" id="PIRSF000521">
    <property type="entry name" value="Transaminase_4ab_Lys_Orn"/>
    <property type="match status" value="1"/>
</dbReference>
<keyword evidence="7" id="KW-1185">Reference proteome</keyword>
<comment type="caution">
    <text evidence="6">The sequence shown here is derived from an EMBL/GenBank/DDBJ whole genome shotgun (WGS) entry which is preliminary data.</text>
</comment>
<keyword evidence="2 6" id="KW-0032">Aminotransferase</keyword>
<organism evidence="6 7">
    <name type="scientific">Niabella digestorum</name>
    <dbReference type="NCBI Taxonomy" id="3117701"/>
    <lineage>
        <taxon>Bacteria</taxon>
        <taxon>Pseudomonadati</taxon>
        <taxon>Bacteroidota</taxon>
        <taxon>Chitinophagia</taxon>
        <taxon>Chitinophagales</taxon>
        <taxon>Chitinophagaceae</taxon>
        <taxon>Niabella</taxon>
    </lineage>
</organism>
<dbReference type="SUPFAM" id="SSF53383">
    <property type="entry name" value="PLP-dependent transferases"/>
    <property type="match status" value="1"/>
</dbReference>
<dbReference type="Gene3D" id="3.40.640.10">
    <property type="entry name" value="Type I PLP-dependent aspartate aminotransferase-like (Major domain)"/>
    <property type="match status" value="1"/>
</dbReference>
<dbReference type="PROSITE" id="PS00600">
    <property type="entry name" value="AA_TRANSFER_CLASS_3"/>
    <property type="match status" value="1"/>
</dbReference>
<keyword evidence="4 5" id="KW-0663">Pyridoxal phosphate</keyword>
<sequence length="394" mass="43105">MNQRELFLRHVAQTSTAPLALEIVRAEGCLLFDTTGKTYIDLIGGISVANTGHRHPKVIKAIQKQLDAYMHIMVYGEFVETPQVQYATQLVQHLPPTLNSVYFTNSGAEAVEGAMKLAKRATNRTKIIACKNAYHGSTQGALSIIGSEYWRNAFRPLLPGVLHLPYNSEALLEAIDEDTACVILETVQAEAGVIAPEKGWIQAVRDKCTTTGTLLILDEIQTGFGRTGKLWGFENFDVIPDILLLGKAIGGGMPLGAFVADKALMMQLAENPVLGHITTFGGHPVCCAAGLASFEMLIQEKLYEDVARKAGLFLSALQHAKIQAVRNVGLLMAVEFENFETNKKIIDAIIARGALTDWFLFASSCLRICPPLTITDEEIERACHIILEVLNDEI</sequence>
<dbReference type="GO" id="GO:0008483">
    <property type="term" value="F:transaminase activity"/>
    <property type="evidence" value="ECO:0007669"/>
    <property type="project" value="UniProtKB-KW"/>
</dbReference>